<feature type="transmembrane region" description="Helical" evidence="1">
    <location>
        <begin position="12"/>
        <end position="31"/>
    </location>
</feature>
<keyword evidence="1" id="KW-0472">Membrane</keyword>
<dbReference type="RefSeq" id="WP_092053813.1">
    <property type="nucleotide sequence ID" value="NZ_FNZF01000003.1"/>
</dbReference>
<accession>A0A1H6ZR02</accession>
<organism evidence="3 4">
    <name type="scientific">Bhargavaea ginsengi</name>
    <dbReference type="NCBI Taxonomy" id="426757"/>
    <lineage>
        <taxon>Bacteria</taxon>
        <taxon>Bacillati</taxon>
        <taxon>Bacillota</taxon>
        <taxon>Bacilli</taxon>
        <taxon>Bacillales</taxon>
        <taxon>Caryophanaceae</taxon>
        <taxon>Bhargavaea</taxon>
    </lineage>
</organism>
<dbReference type="STRING" id="426757.SAMN04488127_2214"/>
<proteinExistence type="predicted"/>
<evidence type="ECO:0000259" key="2">
    <source>
        <dbReference type="Pfam" id="PF07435"/>
    </source>
</evidence>
<dbReference type="InterPro" id="IPR009996">
    <property type="entry name" value="YycH"/>
</dbReference>
<dbReference type="InterPro" id="IPR042274">
    <property type="entry name" value="YycH/YycI_2"/>
</dbReference>
<evidence type="ECO:0000256" key="1">
    <source>
        <dbReference type="SAM" id="Phobius"/>
    </source>
</evidence>
<gene>
    <name evidence="3" type="ORF">SAMN04488127_2214</name>
</gene>
<dbReference type="Gene3D" id="3.30.310.160">
    <property type="entry name" value="YycH protein, domain 2"/>
    <property type="match status" value="1"/>
</dbReference>
<name>A0A1H6ZR02_9BACL</name>
<keyword evidence="1" id="KW-0812">Transmembrane</keyword>
<sequence>MGLKYIEPIKTAVLILLILLSITLTFSIWTFRPNYQPIEQAPAVEVTIAEKLKLSDVILPYKLIANSGDRMTGTTDRENIKTMVDFMSTWSFRNLQEADPEVTIDEVDSIVNHPESMTLFFRSPIPFGVADNLFRFSEPVTNEASFSRIVIETDSDRGLVHFIGREGGRRFTAQASEIDEERLKSLTAGAEAFEPYAAVEREEALNLYVPAESKPISNLTFIQQQQEVSPSEFKDALFPDPSLVERERSGEHKEIYYDIERQMTVDTQLRTLSFTDTKAESQGVSIPSELLLDSLDYVNGHSGWTNEFVLSYMDPIRKLIKYQLIVDGYPVFSDKTMTWTDITQVWGDGRVVRYSRPYYVLANPLPEETEKVLLPGTDVAEKLRAEESVDFAEVGEIVRGYDLRRDDANNTYTLEPAWFYEEDGEWQSVKKAGTGGGMGGLE</sequence>
<protein>
    <submittedName>
        <fullName evidence="3">Two-component signal transduction system YycFG, regulatory protein YycH</fullName>
    </submittedName>
</protein>
<keyword evidence="1" id="KW-1133">Transmembrane helix</keyword>
<keyword evidence="4" id="KW-1185">Reference proteome</keyword>
<feature type="domain" description="Regulatory protein YycH" evidence="2">
    <location>
        <begin position="7"/>
        <end position="431"/>
    </location>
</feature>
<evidence type="ECO:0000313" key="3">
    <source>
        <dbReference type="EMBL" id="SEJ55781.1"/>
    </source>
</evidence>
<dbReference type="AlphaFoldDB" id="A0A1H6ZR02"/>
<dbReference type="EMBL" id="FNZF01000003">
    <property type="protein sequence ID" value="SEJ55781.1"/>
    <property type="molecule type" value="Genomic_DNA"/>
</dbReference>
<evidence type="ECO:0000313" key="4">
    <source>
        <dbReference type="Proteomes" id="UP000199200"/>
    </source>
</evidence>
<dbReference type="OrthoDB" id="2382185at2"/>
<dbReference type="Pfam" id="PF07435">
    <property type="entry name" value="YycH"/>
    <property type="match status" value="1"/>
</dbReference>
<dbReference type="CDD" id="cd15787">
    <property type="entry name" value="YycH_N"/>
    <property type="match status" value="1"/>
</dbReference>
<dbReference type="Proteomes" id="UP000199200">
    <property type="component" value="Unassembled WGS sequence"/>
</dbReference>
<reference evidence="4" key="1">
    <citation type="submission" date="2016-10" db="EMBL/GenBank/DDBJ databases">
        <authorList>
            <person name="Varghese N."/>
            <person name="Submissions S."/>
        </authorList>
    </citation>
    <scope>NUCLEOTIDE SEQUENCE [LARGE SCALE GENOMIC DNA]</scope>
    <source>
        <strain evidence="4">CGMCC 1.6763</strain>
    </source>
</reference>